<gene>
    <name evidence="2" type="ORF">GGX14DRAFT_582409</name>
</gene>
<feature type="domain" description="Carboxylesterase type B" evidence="1">
    <location>
        <begin position="32"/>
        <end position="546"/>
    </location>
</feature>
<comment type="caution">
    <text evidence="2">The sequence shown here is derived from an EMBL/GenBank/DDBJ whole genome shotgun (WGS) entry which is preliminary data.</text>
</comment>
<protein>
    <submittedName>
        <fullName evidence="2">Esterase 1</fullName>
    </submittedName>
</protein>
<dbReference type="InterPro" id="IPR029058">
    <property type="entry name" value="AB_hydrolase_fold"/>
</dbReference>
<dbReference type="InterPro" id="IPR019819">
    <property type="entry name" value="Carboxylesterase_B_CS"/>
</dbReference>
<dbReference type="EMBL" id="JARJCW010000001">
    <property type="protein sequence ID" value="KAJ7230205.1"/>
    <property type="molecule type" value="Genomic_DNA"/>
</dbReference>
<proteinExistence type="predicted"/>
<keyword evidence="3" id="KW-1185">Reference proteome</keyword>
<dbReference type="InterPro" id="IPR002018">
    <property type="entry name" value="CarbesteraseB"/>
</dbReference>
<name>A0AAD6YV62_9AGAR</name>
<evidence type="ECO:0000259" key="1">
    <source>
        <dbReference type="Pfam" id="PF00135"/>
    </source>
</evidence>
<dbReference type="AlphaFoldDB" id="A0AAD6YV62"/>
<evidence type="ECO:0000313" key="3">
    <source>
        <dbReference type="Proteomes" id="UP001219525"/>
    </source>
</evidence>
<accession>A0AAD6YV62</accession>
<dbReference type="Pfam" id="PF00135">
    <property type="entry name" value="COesterase"/>
    <property type="match status" value="1"/>
</dbReference>
<dbReference type="InterPro" id="IPR050309">
    <property type="entry name" value="Type-B_Carboxylest/Lipase"/>
</dbReference>
<reference evidence="2" key="1">
    <citation type="submission" date="2023-03" db="EMBL/GenBank/DDBJ databases">
        <title>Massive genome expansion in bonnet fungi (Mycena s.s.) driven by repeated elements and novel gene families across ecological guilds.</title>
        <authorList>
            <consortium name="Lawrence Berkeley National Laboratory"/>
            <person name="Harder C.B."/>
            <person name="Miyauchi S."/>
            <person name="Viragh M."/>
            <person name="Kuo A."/>
            <person name="Thoen E."/>
            <person name="Andreopoulos B."/>
            <person name="Lu D."/>
            <person name="Skrede I."/>
            <person name="Drula E."/>
            <person name="Henrissat B."/>
            <person name="Morin E."/>
            <person name="Kohler A."/>
            <person name="Barry K."/>
            <person name="LaButti K."/>
            <person name="Morin E."/>
            <person name="Salamov A."/>
            <person name="Lipzen A."/>
            <person name="Mereny Z."/>
            <person name="Hegedus B."/>
            <person name="Baldrian P."/>
            <person name="Stursova M."/>
            <person name="Weitz H."/>
            <person name="Taylor A."/>
            <person name="Grigoriev I.V."/>
            <person name="Nagy L.G."/>
            <person name="Martin F."/>
            <person name="Kauserud H."/>
        </authorList>
    </citation>
    <scope>NUCLEOTIDE SEQUENCE</scope>
    <source>
        <strain evidence="2">9144</strain>
    </source>
</reference>
<dbReference type="SUPFAM" id="SSF53474">
    <property type="entry name" value="alpha/beta-Hydrolases"/>
    <property type="match status" value="1"/>
</dbReference>
<organism evidence="2 3">
    <name type="scientific">Mycena pura</name>
    <dbReference type="NCBI Taxonomy" id="153505"/>
    <lineage>
        <taxon>Eukaryota</taxon>
        <taxon>Fungi</taxon>
        <taxon>Dikarya</taxon>
        <taxon>Basidiomycota</taxon>
        <taxon>Agaricomycotina</taxon>
        <taxon>Agaricomycetes</taxon>
        <taxon>Agaricomycetidae</taxon>
        <taxon>Agaricales</taxon>
        <taxon>Marasmiineae</taxon>
        <taxon>Mycenaceae</taxon>
        <taxon>Mycena</taxon>
    </lineage>
</organism>
<dbReference type="PANTHER" id="PTHR11559">
    <property type="entry name" value="CARBOXYLESTERASE"/>
    <property type="match status" value="1"/>
</dbReference>
<sequence length="556" mass="60290">MLPADYIASTFLFLSAFFRVAPKSTVQFGSTTLNGASYLNGSVEFYGGIPYAEPPLGDLRFKPPVYRRRLTVPTLNASAYGMACLQPTTSVSNDTGSEDCLTINVYKPAGLAKDVTLPVMAWIHGGGFKLGASYEFNATELVAQSIARGTPIVYVNFNYRLGPLGFAPGREALEQNALNLGLRDQLAALKWVQDNIAFFNGDKDKVTVFGESAGAISAGVLHLNSNLKGLAHAMILESGSPGTGMVYDAHRRQADWDNFVHAIPECAHRTSDSIACLQQANVSTSDILQAYLTANAESAFDYPWVPTLDGPDGLLPDLPSVLMDEGRFTRVPFITGTVLDEGTLFATPHMSSAAMIHSYLISNYSASDEIVDKLIALYPDDPAFGSPFGTGDKTFGLNPQWKRYAAIIGDLLFISHCRAIAQNAAKFGIDAFGYRFNDAGAQPVLEPFFSNIPADLSYLGVAHTTEIPYVYGYTSLLSNPPSAAPLARMIADYWLSFATSLNPNDGLGINRPQWPKYTVKYPTILQLSSANTSAIPDDFREAQIEFINSNAKALRR</sequence>
<dbReference type="PROSITE" id="PS00941">
    <property type="entry name" value="CARBOXYLESTERASE_B_2"/>
    <property type="match status" value="1"/>
</dbReference>
<dbReference type="Gene3D" id="3.40.50.1820">
    <property type="entry name" value="alpha/beta hydrolase"/>
    <property type="match status" value="1"/>
</dbReference>
<evidence type="ECO:0000313" key="2">
    <source>
        <dbReference type="EMBL" id="KAJ7230205.1"/>
    </source>
</evidence>
<dbReference type="Proteomes" id="UP001219525">
    <property type="component" value="Unassembled WGS sequence"/>
</dbReference>